<evidence type="ECO:0000313" key="6">
    <source>
        <dbReference type="EMBL" id="ODQ79915.1"/>
    </source>
</evidence>
<dbReference type="AlphaFoldDB" id="A0A1E3QQE5"/>
<dbReference type="GO" id="GO:0003849">
    <property type="term" value="F:3-deoxy-7-phosphoheptulonate synthase activity"/>
    <property type="evidence" value="ECO:0007669"/>
    <property type="project" value="InterPro"/>
</dbReference>
<dbReference type="InterPro" id="IPR013785">
    <property type="entry name" value="Aldolase_TIM"/>
</dbReference>
<evidence type="ECO:0000256" key="2">
    <source>
        <dbReference type="ARBA" id="ARBA00004688"/>
    </source>
</evidence>
<dbReference type="OrthoDB" id="4020666at2759"/>
<dbReference type="Proteomes" id="UP000094336">
    <property type="component" value="Unassembled WGS sequence"/>
</dbReference>
<evidence type="ECO:0000256" key="1">
    <source>
        <dbReference type="ARBA" id="ARBA00003726"/>
    </source>
</evidence>
<dbReference type="EMBL" id="KV454431">
    <property type="protein sequence ID" value="ODQ79915.1"/>
    <property type="molecule type" value="Genomic_DNA"/>
</dbReference>
<organism evidence="6 7">
    <name type="scientific">Babjeviella inositovora NRRL Y-12698</name>
    <dbReference type="NCBI Taxonomy" id="984486"/>
    <lineage>
        <taxon>Eukaryota</taxon>
        <taxon>Fungi</taxon>
        <taxon>Dikarya</taxon>
        <taxon>Ascomycota</taxon>
        <taxon>Saccharomycotina</taxon>
        <taxon>Pichiomycetes</taxon>
        <taxon>Serinales incertae sedis</taxon>
        <taxon>Babjeviella</taxon>
    </lineage>
</organism>
<evidence type="ECO:0000256" key="3">
    <source>
        <dbReference type="ARBA" id="ARBA00031111"/>
    </source>
</evidence>
<dbReference type="RefSeq" id="XP_018985243.1">
    <property type="nucleotide sequence ID" value="XM_019131007.1"/>
</dbReference>
<keyword evidence="7" id="KW-1185">Reference proteome</keyword>
<dbReference type="SUPFAM" id="SSF51569">
    <property type="entry name" value="Aldolase"/>
    <property type="match status" value="1"/>
</dbReference>
<name>A0A1E3QQE5_9ASCO</name>
<dbReference type="Gene3D" id="3.20.20.70">
    <property type="entry name" value="Aldolase class I"/>
    <property type="match status" value="1"/>
</dbReference>
<evidence type="ECO:0000256" key="5">
    <source>
        <dbReference type="ARBA" id="ARBA00032193"/>
    </source>
</evidence>
<reference evidence="7" key="1">
    <citation type="submission" date="2016-05" db="EMBL/GenBank/DDBJ databases">
        <title>Comparative genomics of biotechnologically important yeasts.</title>
        <authorList>
            <consortium name="DOE Joint Genome Institute"/>
            <person name="Riley R."/>
            <person name="Haridas S."/>
            <person name="Wolfe K.H."/>
            <person name="Lopes M.R."/>
            <person name="Hittinger C.T."/>
            <person name="Goker M."/>
            <person name="Salamov A."/>
            <person name="Wisecaver J."/>
            <person name="Long T.M."/>
            <person name="Aerts A.L."/>
            <person name="Barry K."/>
            <person name="Choi C."/>
            <person name="Clum A."/>
            <person name="Coughlan A.Y."/>
            <person name="Deshpande S."/>
            <person name="Douglass A.P."/>
            <person name="Hanson S.J."/>
            <person name="Klenk H.-P."/>
            <person name="Labutti K."/>
            <person name="Lapidus A."/>
            <person name="Lindquist E."/>
            <person name="Lipzen A."/>
            <person name="Meier-Kolthoff J.P."/>
            <person name="Ohm R.A."/>
            <person name="Otillar R.P."/>
            <person name="Pangilinan J."/>
            <person name="Peng Y."/>
            <person name="Rokas A."/>
            <person name="Rosa C.A."/>
            <person name="Scheuner C."/>
            <person name="Sibirny A.A."/>
            <person name="Slot J.C."/>
            <person name="Stielow J.B."/>
            <person name="Sun H."/>
            <person name="Kurtzman C.P."/>
            <person name="Blackwell M."/>
            <person name="Grigoriev I.V."/>
            <person name="Jeffries T.W."/>
        </authorList>
    </citation>
    <scope>NUCLEOTIDE SEQUENCE [LARGE SCALE GENOMIC DNA]</scope>
    <source>
        <strain evidence="7">NRRL Y-12698</strain>
    </source>
</reference>
<dbReference type="GO" id="GO:0005737">
    <property type="term" value="C:cytoplasm"/>
    <property type="evidence" value="ECO:0007669"/>
    <property type="project" value="TreeGrafter"/>
</dbReference>
<proteinExistence type="predicted"/>
<protein>
    <recommendedName>
        <fullName evidence="5">3-deoxy-D-arabino-heptulosonate 7-phosphate synthase</fullName>
    </recommendedName>
    <alternativeName>
        <fullName evidence="4">DAHP synthase</fullName>
    </alternativeName>
    <alternativeName>
        <fullName evidence="3">Phospho-2-keto-3-deoxyheptonate aldolase</fullName>
    </alternativeName>
</protein>
<dbReference type="GO" id="GO:0009073">
    <property type="term" value="P:aromatic amino acid family biosynthetic process"/>
    <property type="evidence" value="ECO:0007669"/>
    <property type="project" value="InterPro"/>
</dbReference>
<gene>
    <name evidence="6" type="ORF">BABINDRAFT_176070</name>
</gene>
<evidence type="ECO:0000313" key="7">
    <source>
        <dbReference type="Proteomes" id="UP000094336"/>
    </source>
</evidence>
<accession>A0A1E3QQE5</accession>
<dbReference type="GeneID" id="30148860"/>
<dbReference type="PANTHER" id="PTHR21225:SF12">
    <property type="entry name" value="PHOSPHO-2-DEHYDRO-3-DEOXYHEPTONATE ALDOLASE, TYROSINE-INHIBITED"/>
    <property type="match status" value="1"/>
</dbReference>
<dbReference type="STRING" id="984486.A0A1E3QQE5"/>
<dbReference type="InterPro" id="IPR006219">
    <property type="entry name" value="DAHP_synth_1"/>
</dbReference>
<comment type="function">
    <text evidence="1">Stereospecific condensation of phosphoenolpyruvate (PEP) and D-erythrose-4-phosphate (E4P) giving rise to 3-deoxy-D-arabino-heptulosonate-7-phosphate (DAHP).</text>
</comment>
<dbReference type="PANTHER" id="PTHR21225">
    <property type="entry name" value="PHOSPHO-2-DEHYDRO-3-DEOXYHEPTONATE ALDOLASE DAHP SYNTHETASE"/>
    <property type="match status" value="1"/>
</dbReference>
<evidence type="ECO:0000256" key="4">
    <source>
        <dbReference type="ARBA" id="ARBA00031349"/>
    </source>
</evidence>
<comment type="pathway">
    <text evidence="2">Metabolic intermediate biosynthesis; chorismate biosynthesis; chorismate from D-erythrose 4-phosphate and phosphoenolpyruvate: step 1/7.</text>
</comment>
<sequence length="525" mass="58671">MASEGLESEAHEKNLSMGYSKFKNGTVLTFQSSIPPRTLPKWEYGTTRLESRDISSSGSFYPLELAGQLVIPQPDVIQNQLYPISQNLADKILKHRKAIDNSLWVATEKLSQNLVSLLLIFLGPSSISDKVQAESCAKWIGSGLRGVTSHDVDPRSLPPSIQEYYPCDKYYFHPETCKFRPTLPLEFPHSMKYRDMKFLMRANLGEADYKASNADGKNGTVQSFLTQHGLPLCRSMLSEMAKYTAILGDISDIIAPQYLSDLYSASLMGPSVIESQIHRELVSGVSYSVGMGVLRNHALSSNKVSSEKIRVAVNSIISTNEPHSFLSVNKLGMASCVSTAGNPDTFIVLPVAAVGVLEWKQLFDMVYDDIQIECGDGKSRFRWHQSARIVIDIGMIENDTDLESKFDIVKQILRVPGLRRRILGFQIDSGDHYVPSKEIPVNREEAAVQIPLLTPKSSTEQGTPSLQHVLSRLVSKISKRLVLNEETLRSKATDIDTHRYRYFINANLFIERLLDLIATIRGELE</sequence>